<dbReference type="Proteomes" id="UP000249166">
    <property type="component" value="Unassembled WGS sequence"/>
</dbReference>
<name>A0A328HF33_ARTGO</name>
<dbReference type="AlphaFoldDB" id="A0A328HF33"/>
<feature type="transmembrane region" description="Helical" evidence="1">
    <location>
        <begin position="74"/>
        <end position="94"/>
    </location>
</feature>
<evidence type="ECO:0000256" key="1">
    <source>
        <dbReference type="SAM" id="Phobius"/>
    </source>
</evidence>
<reference evidence="2 3" key="1">
    <citation type="submission" date="2018-04" db="EMBL/GenBank/DDBJ databases">
        <title>Bacteria isolated from cave deposits of Manipur.</title>
        <authorList>
            <person name="Sahoo D."/>
            <person name="Sarangthem I."/>
            <person name="Nandeibam J."/>
        </authorList>
    </citation>
    <scope>NUCLEOTIDE SEQUENCE [LARGE SCALE GENOMIC DNA]</scope>
    <source>
        <strain evidence="3">mrc11</strain>
    </source>
</reference>
<evidence type="ECO:0000313" key="3">
    <source>
        <dbReference type="Proteomes" id="UP000249166"/>
    </source>
</evidence>
<evidence type="ECO:0000313" key="2">
    <source>
        <dbReference type="EMBL" id="RAM37268.1"/>
    </source>
</evidence>
<dbReference type="EMBL" id="QLNP01000074">
    <property type="protein sequence ID" value="RAM37268.1"/>
    <property type="molecule type" value="Genomic_DNA"/>
</dbReference>
<proteinExistence type="predicted"/>
<feature type="transmembrane region" description="Helical" evidence="1">
    <location>
        <begin position="12"/>
        <end position="30"/>
    </location>
</feature>
<feature type="transmembrane region" description="Helical" evidence="1">
    <location>
        <begin position="144"/>
        <end position="165"/>
    </location>
</feature>
<gene>
    <name evidence="2" type="ORF">DBZ45_10625</name>
</gene>
<keyword evidence="1" id="KW-1133">Transmembrane helix</keyword>
<protein>
    <submittedName>
        <fullName evidence="2">Uncharacterized protein</fullName>
    </submittedName>
</protein>
<accession>A0A328HF33</accession>
<keyword evidence="1" id="KW-0472">Membrane</keyword>
<feature type="transmembrane region" description="Helical" evidence="1">
    <location>
        <begin position="42"/>
        <end position="62"/>
    </location>
</feature>
<comment type="caution">
    <text evidence="2">The sequence shown here is derived from an EMBL/GenBank/DDBJ whole genome shotgun (WGS) entry which is preliminary data.</text>
</comment>
<keyword evidence="1" id="KW-0812">Transmembrane</keyword>
<organism evidence="2 3">
    <name type="scientific">Arthrobacter globiformis</name>
    <dbReference type="NCBI Taxonomy" id="1665"/>
    <lineage>
        <taxon>Bacteria</taxon>
        <taxon>Bacillati</taxon>
        <taxon>Actinomycetota</taxon>
        <taxon>Actinomycetes</taxon>
        <taxon>Micrococcales</taxon>
        <taxon>Micrococcaceae</taxon>
        <taxon>Arthrobacter</taxon>
    </lineage>
</organism>
<sequence length="261" mass="28559">MRVIRNAKRVSVVGGGVLVIAGGLGLWRTAVLLNEPEPGRVAALTGMLAAVAFIRGFVILFWDRRSTPSALMRPQAADTLLAILPVVVVVPFVVALPEIRDPASPAPWLFILVVASATISVKPAKTASLLKIPPLRSMNSLDWVRIQSFGTGTLLIAVWFSVLYLTSPLSVGTWTPWVITTALAQAGVSIWRVLEQHQVGKTGPRLTGMQIIWLRAIHVNQGHAAAVKELRMMHPKIGTTHAERVIENLYRTEEEPRLQRN</sequence>